<proteinExistence type="predicted"/>
<dbReference type="eggNOG" id="COG0463">
    <property type="taxonomic scope" value="Bacteria"/>
</dbReference>
<dbReference type="Proteomes" id="UP000003295">
    <property type="component" value="Unassembled WGS sequence"/>
</dbReference>
<accession>C4F930</accession>
<dbReference type="AlphaFoldDB" id="C4F930"/>
<organism evidence="1 2">
    <name type="scientific">Collinsella intestinalis DSM 13280</name>
    <dbReference type="NCBI Taxonomy" id="521003"/>
    <lineage>
        <taxon>Bacteria</taxon>
        <taxon>Bacillati</taxon>
        <taxon>Actinomycetota</taxon>
        <taxon>Coriobacteriia</taxon>
        <taxon>Coriobacteriales</taxon>
        <taxon>Coriobacteriaceae</taxon>
        <taxon>Collinsella</taxon>
    </lineage>
</organism>
<evidence type="ECO:0000313" key="2">
    <source>
        <dbReference type="Proteomes" id="UP000003295"/>
    </source>
</evidence>
<evidence type="ECO:0000313" key="1">
    <source>
        <dbReference type="EMBL" id="EEP44675.1"/>
    </source>
</evidence>
<reference evidence="1 2" key="1">
    <citation type="submission" date="2009-04" db="EMBL/GenBank/DDBJ databases">
        <authorList>
            <person name="Weinstock G."/>
            <person name="Sodergren E."/>
            <person name="Clifton S."/>
            <person name="Fulton L."/>
            <person name="Fulton B."/>
            <person name="Courtney L."/>
            <person name="Fronick C."/>
            <person name="Harrison M."/>
            <person name="Strong C."/>
            <person name="Farmer C."/>
            <person name="Delahaunty K."/>
            <person name="Markovic C."/>
            <person name="Hall O."/>
            <person name="Minx P."/>
            <person name="Tomlinson C."/>
            <person name="Mitreva M."/>
            <person name="Nelson J."/>
            <person name="Hou S."/>
            <person name="Wollam A."/>
            <person name="Pepin K.H."/>
            <person name="Johnson M."/>
            <person name="Bhonagiri V."/>
            <person name="Nash W.E."/>
            <person name="Warren W."/>
            <person name="Chinwalla A."/>
            <person name="Mardis E.R."/>
            <person name="Wilson R.K."/>
        </authorList>
    </citation>
    <scope>NUCLEOTIDE SEQUENCE [LARGE SCALE GENOMIC DNA]</scope>
    <source>
        <strain evidence="1 2">DSM 13280</strain>
    </source>
</reference>
<protein>
    <submittedName>
        <fullName evidence="1">Uncharacterized protein</fullName>
    </submittedName>
</protein>
<gene>
    <name evidence="1" type="ORF">COLINT_02560</name>
</gene>
<sequence length="80" mass="9452">MRCDLDWEAWERFSKLEGDYIYIPKILMRHRIHEGSETTALIKDDTRAAEDLAMFEKFWPRPIAQIISNLYSASMSSNQL</sequence>
<dbReference type="EMBL" id="ABXH02000011">
    <property type="protein sequence ID" value="EEP44675.1"/>
    <property type="molecule type" value="Genomic_DNA"/>
</dbReference>
<comment type="caution">
    <text evidence="1">The sequence shown here is derived from an EMBL/GenBank/DDBJ whole genome shotgun (WGS) entry which is preliminary data.</text>
</comment>
<dbReference type="STRING" id="521003.COLINT_02560"/>
<name>C4F930_9ACTN</name>
<dbReference type="HOGENOM" id="CLU_2583677_0_0_11"/>